<comment type="caution">
    <text evidence="16">The sequence shown here is derived from an EMBL/GenBank/DDBJ whole genome shotgun (WGS) entry which is preliminary data.</text>
</comment>
<evidence type="ECO:0000313" key="17">
    <source>
        <dbReference type="Proteomes" id="UP000179047"/>
    </source>
</evidence>
<dbReference type="GO" id="GO:0071555">
    <property type="term" value="P:cell wall organization"/>
    <property type="evidence" value="ECO:0007669"/>
    <property type="project" value="UniProtKB-KW"/>
</dbReference>
<keyword evidence="12" id="KW-0961">Cell wall biogenesis/degradation</keyword>
<sequence length="628" mass="68619">MLPDKYKIKRSDDGDLTPEETLADAMSAHATVEMPISGIVFTVVFIGIGLVFALFLARAFSLQYARGQHYADIVLQSTSSRYSVPSTRGAIFDTQGKPLVENVPTFDLVIVRAEFFRDRTASSSQIETMVGILGKTDIDIRSVIDRNASNGVFVLAPDISKEQALALQTAAIPGVYAVSYAQRRYPLGVAAAHVVGYTAKISPDELKNNEFYRLSDRVGRIGLEAQYEEVLRGTHRAFELHDGANQSDQTSSTADNIVTSLDRDIQQHLYDAMVETFRSSGVTRGAAIVENVRTGEVLGMVSLPAFDPNIFENSGDESSSRQINALLTNALRPLFNRVIGGLYSPGSTIKPLLALAGLQEKIVTPSTTILANGSIQVYSEANPSVVYTFRDWKVHGLTDIRKAIAWSVDVYFYALGGGYQDIRGLGIDRIAQYFGMFRADKKTGIDLPGEAQGFIPTKQWKKDTKGESWFVGDTYNVSIGQGDLQVTPIWLTAYVSAIANGGSIMKPFLVKEIQNPDGTIKETFKPTTVAKLPLDPQVLQVVREGMRQTITDGTAQILQDLPVQVAAKTGTAQVAGKSLNSLFVVYGPYENPDIAMTVLVEQIPQSQSIAMHVANSFLAWYFTKPQAQ</sequence>
<keyword evidence="10 13" id="KW-1133">Transmembrane helix</keyword>
<evidence type="ECO:0000256" key="2">
    <source>
        <dbReference type="ARBA" id="ARBA00004236"/>
    </source>
</evidence>
<dbReference type="Pfam" id="PF03717">
    <property type="entry name" value="PBP_dimer"/>
    <property type="match status" value="1"/>
</dbReference>
<dbReference type="Proteomes" id="UP000179047">
    <property type="component" value="Unassembled WGS sequence"/>
</dbReference>
<evidence type="ECO:0000259" key="14">
    <source>
        <dbReference type="Pfam" id="PF00905"/>
    </source>
</evidence>
<feature type="transmembrane region" description="Helical" evidence="13">
    <location>
        <begin position="36"/>
        <end position="57"/>
    </location>
</feature>
<dbReference type="InterPro" id="IPR012338">
    <property type="entry name" value="Beta-lactam/transpept-like"/>
</dbReference>
<keyword evidence="3" id="KW-1003">Cell membrane</keyword>
<protein>
    <submittedName>
        <fullName evidence="16">Penicillin-binding protein 2</fullName>
    </submittedName>
</protein>
<dbReference type="GO" id="GO:0005886">
    <property type="term" value="C:plasma membrane"/>
    <property type="evidence" value="ECO:0007669"/>
    <property type="project" value="UniProtKB-SubCell"/>
</dbReference>
<dbReference type="PANTHER" id="PTHR30627:SF2">
    <property type="entry name" value="PEPTIDOGLYCAN D,D-TRANSPEPTIDASE MRDA"/>
    <property type="match status" value="1"/>
</dbReference>
<dbReference type="GO" id="GO:0009002">
    <property type="term" value="F:serine-type D-Ala-D-Ala carboxypeptidase activity"/>
    <property type="evidence" value="ECO:0007669"/>
    <property type="project" value="InterPro"/>
</dbReference>
<keyword evidence="9" id="KW-0573">Peptidoglycan synthesis</keyword>
<dbReference type="GO" id="GO:0071972">
    <property type="term" value="F:peptidoglycan L,D-transpeptidase activity"/>
    <property type="evidence" value="ECO:0007669"/>
    <property type="project" value="TreeGrafter"/>
</dbReference>
<dbReference type="NCBIfam" id="TIGR03423">
    <property type="entry name" value="pbp2_mrdA"/>
    <property type="match status" value="1"/>
</dbReference>
<dbReference type="GO" id="GO:0006508">
    <property type="term" value="P:proteolysis"/>
    <property type="evidence" value="ECO:0007669"/>
    <property type="project" value="UniProtKB-KW"/>
</dbReference>
<evidence type="ECO:0000259" key="15">
    <source>
        <dbReference type="Pfam" id="PF03717"/>
    </source>
</evidence>
<accession>A0A1F8GYI2</accession>
<evidence type="ECO:0000256" key="12">
    <source>
        <dbReference type="ARBA" id="ARBA00023316"/>
    </source>
</evidence>
<dbReference type="AlphaFoldDB" id="A0A1F8GYI2"/>
<evidence type="ECO:0000256" key="11">
    <source>
        <dbReference type="ARBA" id="ARBA00023136"/>
    </source>
</evidence>
<dbReference type="SUPFAM" id="SSF56601">
    <property type="entry name" value="beta-lactamase/transpeptidase-like"/>
    <property type="match status" value="1"/>
</dbReference>
<dbReference type="InterPro" id="IPR050515">
    <property type="entry name" value="Beta-lactam/transpept"/>
</dbReference>
<keyword evidence="5" id="KW-0645">Protease</keyword>
<dbReference type="InterPro" id="IPR017790">
    <property type="entry name" value="Penicillin-binding_protein_2"/>
</dbReference>
<dbReference type="GO" id="GO:0008658">
    <property type="term" value="F:penicillin binding"/>
    <property type="evidence" value="ECO:0007669"/>
    <property type="project" value="InterPro"/>
</dbReference>
<dbReference type="PANTHER" id="PTHR30627">
    <property type="entry name" value="PEPTIDOGLYCAN D,D-TRANSPEPTIDASE"/>
    <property type="match status" value="1"/>
</dbReference>
<feature type="domain" description="Penicillin-binding protein dimerisation" evidence="15">
    <location>
        <begin position="84"/>
        <end position="235"/>
    </location>
</feature>
<gene>
    <name evidence="16" type="ORF">A3A33_04525</name>
</gene>
<evidence type="ECO:0000256" key="9">
    <source>
        <dbReference type="ARBA" id="ARBA00022984"/>
    </source>
</evidence>
<dbReference type="InterPro" id="IPR036138">
    <property type="entry name" value="PBP_dimer_sf"/>
</dbReference>
<reference evidence="16 17" key="1">
    <citation type="journal article" date="2016" name="Nat. Commun.">
        <title>Thousands of microbial genomes shed light on interconnected biogeochemical processes in an aquifer system.</title>
        <authorList>
            <person name="Anantharaman K."/>
            <person name="Brown C.T."/>
            <person name="Hug L.A."/>
            <person name="Sharon I."/>
            <person name="Castelle C.J."/>
            <person name="Probst A.J."/>
            <person name="Thomas B.C."/>
            <person name="Singh A."/>
            <person name="Wilkins M.J."/>
            <person name="Karaoz U."/>
            <person name="Brodie E.L."/>
            <person name="Williams K.H."/>
            <person name="Hubbard S.S."/>
            <person name="Banfield J.F."/>
        </authorList>
    </citation>
    <scope>NUCLEOTIDE SEQUENCE [LARGE SCALE GENOMIC DNA]</scope>
</reference>
<proteinExistence type="predicted"/>
<dbReference type="SUPFAM" id="SSF56519">
    <property type="entry name" value="Penicillin binding protein dimerisation domain"/>
    <property type="match status" value="1"/>
</dbReference>
<comment type="subcellular location">
    <subcellularLocation>
        <location evidence="2">Cell membrane</location>
    </subcellularLocation>
    <subcellularLocation>
        <location evidence="1">Membrane</location>
        <topology evidence="1">Single-pass membrane protein</topology>
    </subcellularLocation>
</comment>
<dbReference type="InterPro" id="IPR005311">
    <property type="entry name" value="PBP_dimer"/>
</dbReference>
<keyword evidence="8" id="KW-0133">Cell shape</keyword>
<organism evidence="16 17">
    <name type="scientific">Candidatus Yanofskybacteria bacterium RIFCSPLOWO2_01_FULL_49_25</name>
    <dbReference type="NCBI Taxonomy" id="1802701"/>
    <lineage>
        <taxon>Bacteria</taxon>
        <taxon>Candidatus Yanofskyibacteriota</taxon>
    </lineage>
</organism>
<feature type="domain" description="Penicillin-binding protein transpeptidase" evidence="14">
    <location>
        <begin position="285"/>
        <end position="617"/>
    </location>
</feature>
<dbReference type="GO" id="GO:0008360">
    <property type="term" value="P:regulation of cell shape"/>
    <property type="evidence" value="ECO:0007669"/>
    <property type="project" value="UniProtKB-KW"/>
</dbReference>
<name>A0A1F8GYI2_9BACT</name>
<dbReference type="InterPro" id="IPR001460">
    <property type="entry name" value="PCN-bd_Tpept"/>
</dbReference>
<keyword evidence="7" id="KW-0378">Hydrolase</keyword>
<evidence type="ECO:0000256" key="3">
    <source>
        <dbReference type="ARBA" id="ARBA00022475"/>
    </source>
</evidence>
<evidence type="ECO:0000256" key="13">
    <source>
        <dbReference type="SAM" id="Phobius"/>
    </source>
</evidence>
<evidence type="ECO:0000313" key="16">
    <source>
        <dbReference type="EMBL" id="OGN29728.1"/>
    </source>
</evidence>
<keyword evidence="6 13" id="KW-0812">Transmembrane</keyword>
<dbReference type="EMBL" id="MGKP01000003">
    <property type="protein sequence ID" value="OGN29728.1"/>
    <property type="molecule type" value="Genomic_DNA"/>
</dbReference>
<evidence type="ECO:0000256" key="5">
    <source>
        <dbReference type="ARBA" id="ARBA00022670"/>
    </source>
</evidence>
<dbReference type="Gene3D" id="3.40.710.10">
    <property type="entry name" value="DD-peptidase/beta-lactamase superfamily"/>
    <property type="match status" value="1"/>
</dbReference>
<dbReference type="Gene3D" id="3.90.1310.10">
    <property type="entry name" value="Penicillin-binding protein 2a (Domain 2)"/>
    <property type="match status" value="1"/>
</dbReference>
<dbReference type="GO" id="GO:0009252">
    <property type="term" value="P:peptidoglycan biosynthetic process"/>
    <property type="evidence" value="ECO:0007669"/>
    <property type="project" value="UniProtKB-KW"/>
</dbReference>
<evidence type="ECO:0000256" key="8">
    <source>
        <dbReference type="ARBA" id="ARBA00022960"/>
    </source>
</evidence>
<keyword evidence="11 13" id="KW-0472">Membrane</keyword>
<evidence type="ECO:0000256" key="7">
    <source>
        <dbReference type="ARBA" id="ARBA00022801"/>
    </source>
</evidence>
<dbReference type="STRING" id="1802701.A3A33_04525"/>
<evidence type="ECO:0000256" key="10">
    <source>
        <dbReference type="ARBA" id="ARBA00022989"/>
    </source>
</evidence>
<keyword evidence="4" id="KW-0997">Cell inner membrane</keyword>
<evidence type="ECO:0000256" key="1">
    <source>
        <dbReference type="ARBA" id="ARBA00004167"/>
    </source>
</evidence>
<evidence type="ECO:0000256" key="4">
    <source>
        <dbReference type="ARBA" id="ARBA00022519"/>
    </source>
</evidence>
<evidence type="ECO:0000256" key="6">
    <source>
        <dbReference type="ARBA" id="ARBA00022692"/>
    </source>
</evidence>
<dbReference type="Pfam" id="PF00905">
    <property type="entry name" value="Transpeptidase"/>
    <property type="match status" value="1"/>
</dbReference>